<comment type="similarity">
    <text evidence="1">Belongs to the peptidase C48 family.</text>
</comment>
<evidence type="ECO:0000256" key="2">
    <source>
        <dbReference type="ARBA" id="ARBA00022670"/>
    </source>
</evidence>
<keyword evidence="2" id="KW-0645">Protease</keyword>
<feature type="domain" description="Ubiquitin-like protease family profile" evidence="5">
    <location>
        <begin position="17"/>
        <end position="194"/>
    </location>
</feature>
<dbReference type="Gene3D" id="3.40.395.10">
    <property type="entry name" value="Adenoviral Proteinase, Chain A"/>
    <property type="match status" value="1"/>
</dbReference>
<dbReference type="PROSITE" id="PS50600">
    <property type="entry name" value="ULP_PROTEASE"/>
    <property type="match status" value="1"/>
</dbReference>
<evidence type="ECO:0000313" key="6">
    <source>
        <dbReference type="EMBL" id="KZF19403.1"/>
    </source>
</evidence>
<dbReference type="GO" id="GO:0006508">
    <property type="term" value="P:proteolysis"/>
    <property type="evidence" value="ECO:0007669"/>
    <property type="project" value="UniProtKB-KW"/>
</dbReference>
<dbReference type="Pfam" id="PF02902">
    <property type="entry name" value="Peptidase_C48"/>
    <property type="match status" value="1"/>
</dbReference>
<dbReference type="RefSeq" id="XP_018184958.1">
    <property type="nucleotide sequence ID" value="XM_018336582.1"/>
</dbReference>
<dbReference type="GO" id="GO:0016926">
    <property type="term" value="P:protein desumoylation"/>
    <property type="evidence" value="ECO:0007669"/>
    <property type="project" value="TreeGrafter"/>
</dbReference>
<dbReference type="InterPro" id="IPR003653">
    <property type="entry name" value="Peptidase_C48_C"/>
</dbReference>
<reference evidence="6 7" key="1">
    <citation type="journal article" date="2016" name="Fungal Biol.">
        <title>The genome of Xylona heveae provides a window into fungal endophytism.</title>
        <authorList>
            <person name="Gazis R."/>
            <person name="Kuo A."/>
            <person name="Riley R."/>
            <person name="LaButti K."/>
            <person name="Lipzen A."/>
            <person name="Lin J."/>
            <person name="Amirebrahimi M."/>
            <person name="Hesse C.N."/>
            <person name="Spatafora J.W."/>
            <person name="Henrissat B."/>
            <person name="Hainaut M."/>
            <person name="Grigoriev I.V."/>
            <person name="Hibbett D.S."/>
        </authorList>
    </citation>
    <scope>NUCLEOTIDE SEQUENCE [LARGE SCALE GENOMIC DNA]</scope>
    <source>
        <strain evidence="6 7">TC161</strain>
    </source>
</reference>
<dbReference type="PANTHER" id="PTHR12606:SF141">
    <property type="entry name" value="GH15225P-RELATED"/>
    <property type="match status" value="1"/>
</dbReference>
<dbReference type="SUPFAM" id="SSF54001">
    <property type="entry name" value="Cysteine proteinases"/>
    <property type="match status" value="1"/>
</dbReference>
<dbReference type="OrthoDB" id="1939479at2759"/>
<dbReference type="AlphaFoldDB" id="A0A164ZR48"/>
<organism evidence="6 7">
    <name type="scientific">Xylona heveae (strain CBS 132557 / TC161)</name>
    <dbReference type="NCBI Taxonomy" id="1328760"/>
    <lineage>
        <taxon>Eukaryota</taxon>
        <taxon>Fungi</taxon>
        <taxon>Dikarya</taxon>
        <taxon>Ascomycota</taxon>
        <taxon>Pezizomycotina</taxon>
        <taxon>Xylonomycetes</taxon>
        <taxon>Xylonales</taxon>
        <taxon>Xylonaceae</taxon>
        <taxon>Xylona</taxon>
    </lineage>
</organism>
<evidence type="ECO:0000259" key="5">
    <source>
        <dbReference type="PROSITE" id="PS50600"/>
    </source>
</evidence>
<dbReference type="InParanoid" id="A0A164ZR48"/>
<keyword evidence="3" id="KW-0378">Hydrolase</keyword>
<dbReference type="PANTHER" id="PTHR12606">
    <property type="entry name" value="SENTRIN/SUMO-SPECIFIC PROTEASE"/>
    <property type="match status" value="1"/>
</dbReference>
<evidence type="ECO:0000256" key="3">
    <source>
        <dbReference type="ARBA" id="ARBA00022801"/>
    </source>
</evidence>
<sequence>MATESLDAVLAQTSTGGQITRRDLGTILPGLRDRLGGWLNDEAVNAYIQSVVDYGQQERGDGISRRGETPQVHAFNTYFYKNLRERGVQSILRWSKRAKIGGKSLLKVEKVFIPVHEHSHWTLIVVSPKDRTIEYFDSMNGKPDRFIKNVKKWLKEELGDKWDEDEWEVPAVVGPQQENGIDCGVFVSTTAKMIMLGIDPMSYSQRNIPAQRRRMVAELLNGGFSGDFAPQPLE</sequence>
<name>A0A164ZR48_XYLHT</name>
<accession>A0A164ZR48</accession>
<dbReference type="Proteomes" id="UP000076632">
    <property type="component" value="Unassembled WGS sequence"/>
</dbReference>
<dbReference type="GO" id="GO:0016929">
    <property type="term" value="F:deSUMOylase activity"/>
    <property type="evidence" value="ECO:0007669"/>
    <property type="project" value="TreeGrafter"/>
</dbReference>
<evidence type="ECO:0000256" key="4">
    <source>
        <dbReference type="ARBA" id="ARBA00022807"/>
    </source>
</evidence>
<proteinExistence type="inferred from homology"/>
<gene>
    <name evidence="6" type="ORF">L228DRAFT_42922</name>
</gene>
<dbReference type="OMA" id="WSLITLD"/>
<dbReference type="STRING" id="1328760.A0A164ZR48"/>
<keyword evidence="7" id="KW-1185">Reference proteome</keyword>
<keyword evidence="4" id="KW-0788">Thiol protease</keyword>
<dbReference type="GeneID" id="28901719"/>
<evidence type="ECO:0000313" key="7">
    <source>
        <dbReference type="Proteomes" id="UP000076632"/>
    </source>
</evidence>
<dbReference type="GO" id="GO:0005634">
    <property type="term" value="C:nucleus"/>
    <property type="evidence" value="ECO:0007669"/>
    <property type="project" value="TreeGrafter"/>
</dbReference>
<evidence type="ECO:0000256" key="1">
    <source>
        <dbReference type="ARBA" id="ARBA00005234"/>
    </source>
</evidence>
<protein>
    <submittedName>
        <fullName evidence="6">Cysteine proteinase</fullName>
    </submittedName>
</protein>
<dbReference type="InterPro" id="IPR038765">
    <property type="entry name" value="Papain-like_cys_pep_sf"/>
</dbReference>
<dbReference type="EMBL" id="KV407466">
    <property type="protein sequence ID" value="KZF19403.1"/>
    <property type="molecule type" value="Genomic_DNA"/>
</dbReference>